<evidence type="ECO:0000259" key="9">
    <source>
        <dbReference type="PROSITE" id="PS50253"/>
    </source>
</evidence>
<dbReference type="SUPFAM" id="SSF81452">
    <property type="entry name" value="Cytochrome c oxidase subunit III-like"/>
    <property type="match status" value="1"/>
</dbReference>
<dbReference type="Pfam" id="PF00510">
    <property type="entry name" value="COX3"/>
    <property type="match status" value="1"/>
</dbReference>
<dbReference type="InterPro" id="IPR035973">
    <property type="entry name" value="Cyt_c_oxidase_su3-like_sf"/>
</dbReference>
<dbReference type="InterPro" id="IPR024791">
    <property type="entry name" value="Cyt_c/ubiquinol_Oxase_su3"/>
</dbReference>
<evidence type="ECO:0000256" key="5">
    <source>
        <dbReference type="ARBA" id="ARBA00022989"/>
    </source>
</evidence>
<dbReference type="GO" id="GO:0019646">
    <property type="term" value="P:aerobic electron transport chain"/>
    <property type="evidence" value="ECO:0007669"/>
    <property type="project" value="InterPro"/>
</dbReference>
<feature type="transmembrane region" description="Helical" evidence="8">
    <location>
        <begin position="177"/>
        <end position="197"/>
    </location>
</feature>
<accession>A0A2Z5G8K9</accession>
<dbReference type="Gene3D" id="1.20.120.80">
    <property type="entry name" value="Cytochrome c oxidase, subunit III, four-helix bundle"/>
    <property type="match status" value="1"/>
</dbReference>
<dbReference type="GO" id="GO:0004129">
    <property type="term" value="F:cytochrome-c oxidase activity"/>
    <property type="evidence" value="ECO:0007669"/>
    <property type="project" value="InterPro"/>
</dbReference>
<keyword evidence="4 7" id="KW-0812">Transmembrane</keyword>
<dbReference type="RefSeq" id="WP_114209684.1">
    <property type="nucleotide sequence ID" value="NZ_CP030840.1"/>
</dbReference>
<evidence type="ECO:0000256" key="3">
    <source>
        <dbReference type="ARBA" id="ARBA00022475"/>
    </source>
</evidence>
<organism evidence="10 11">
    <name type="scientific">Acidisarcina polymorpha</name>
    <dbReference type="NCBI Taxonomy" id="2211140"/>
    <lineage>
        <taxon>Bacteria</taxon>
        <taxon>Pseudomonadati</taxon>
        <taxon>Acidobacteriota</taxon>
        <taxon>Terriglobia</taxon>
        <taxon>Terriglobales</taxon>
        <taxon>Acidobacteriaceae</taxon>
        <taxon>Acidisarcina</taxon>
    </lineage>
</organism>
<keyword evidence="11" id="KW-1185">Reference proteome</keyword>
<dbReference type="Proteomes" id="UP000253606">
    <property type="component" value="Chromosome"/>
</dbReference>
<feature type="domain" description="Heme-copper oxidase subunit III family profile" evidence="9">
    <location>
        <begin position="23"/>
        <end position="198"/>
    </location>
</feature>
<evidence type="ECO:0000313" key="11">
    <source>
        <dbReference type="Proteomes" id="UP000253606"/>
    </source>
</evidence>
<dbReference type="PROSITE" id="PS50253">
    <property type="entry name" value="COX3"/>
    <property type="match status" value="1"/>
</dbReference>
<reference evidence="10 11" key="1">
    <citation type="journal article" date="2018" name="Front. Microbiol.">
        <title>Hydrolytic Capabilities as a Key to Environmental Success: Chitinolytic and Cellulolytic Acidobacteria From Acidic Sub-arctic Soils and Boreal Peatlands.</title>
        <authorList>
            <person name="Belova S.E."/>
            <person name="Ravin N.V."/>
            <person name="Pankratov T.A."/>
            <person name="Rakitin A.L."/>
            <person name="Ivanova A.A."/>
            <person name="Beletsky A.V."/>
            <person name="Mardanov A.V."/>
            <person name="Sinninghe Damste J.S."/>
            <person name="Dedysh S.N."/>
        </authorList>
    </citation>
    <scope>NUCLEOTIDE SEQUENCE [LARGE SCALE GENOMIC DNA]</scope>
    <source>
        <strain evidence="10 11">SBC82</strain>
    </source>
</reference>
<feature type="transmembrane region" description="Helical" evidence="8">
    <location>
        <begin position="59"/>
        <end position="81"/>
    </location>
</feature>
<dbReference type="CDD" id="cd00386">
    <property type="entry name" value="Heme_Cu_Oxidase_III_like"/>
    <property type="match status" value="1"/>
</dbReference>
<feature type="transmembrane region" description="Helical" evidence="8">
    <location>
        <begin position="93"/>
        <end position="111"/>
    </location>
</feature>
<gene>
    <name evidence="10" type="ORF">ACPOL_5788</name>
</gene>
<keyword evidence="5 8" id="KW-1133">Transmembrane helix</keyword>
<name>A0A2Z5G8K9_9BACT</name>
<protein>
    <submittedName>
        <fullName evidence="10">Cytochrome c oxidase polypeptide III</fullName>
    </submittedName>
</protein>
<dbReference type="PANTHER" id="PTHR11403:SF2">
    <property type="entry name" value="CYTOCHROME BO(3) UBIQUINOL OXIDASE SUBUNIT 3"/>
    <property type="match status" value="1"/>
</dbReference>
<dbReference type="InterPro" id="IPR000298">
    <property type="entry name" value="Cyt_c_oxidase-like_su3"/>
</dbReference>
<dbReference type="AlphaFoldDB" id="A0A2Z5G8K9"/>
<proteinExistence type="inferred from homology"/>
<feature type="transmembrane region" description="Helical" evidence="8">
    <location>
        <begin position="132"/>
        <end position="157"/>
    </location>
</feature>
<keyword evidence="6 8" id="KW-0472">Membrane</keyword>
<dbReference type="InterPro" id="IPR013833">
    <property type="entry name" value="Cyt_c_oxidase_su3_a-hlx"/>
</dbReference>
<dbReference type="PANTHER" id="PTHR11403">
    <property type="entry name" value="CYTOCHROME C OXIDASE SUBUNIT III"/>
    <property type="match status" value="1"/>
</dbReference>
<dbReference type="KEGG" id="abas:ACPOL_5788"/>
<dbReference type="OrthoDB" id="9810850at2"/>
<evidence type="ECO:0000256" key="7">
    <source>
        <dbReference type="RuleBase" id="RU003376"/>
    </source>
</evidence>
<feature type="transmembrane region" description="Helical" evidence="8">
    <location>
        <begin position="22"/>
        <end position="47"/>
    </location>
</feature>
<comment type="similarity">
    <text evidence="2 7">Belongs to the cytochrome c oxidase subunit 3 family.</text>
</comment>
<evidence type="ECO:0000313" key="10">
    <source>
        <dbReference type="EMBL" id="AXC15034.1"/>
    </source>
</evidence>
<sequence length="198" mass="21897">MSTIPVTREVSEAPWTLPSRGIVGMACLILAESAIFIIFVVAYVYYIGKSLSGPTPKQVLELPIVATICLLSSSITAHAAVSSLRKDRVSACTAWLGATIFLALVFLFYTAKEWYELIYHYGLTIRTNLFGTTFYSLVGLHATHVVVGLIMLTVALIAGLRKAMNEHHAEKLEVLSLYWHFVDAVWVVVFTVVYVLGR</sequence>
<keyword evidence="3" id="KW-1003">Cell membrane</keyword>
<evidence type="ECO:0000256" key="6">
    <source>
        <dbReference type="ARBA" id="ARBA00023136"/>
    </source>
</evidence>
<dbReference type="GO" id="GO:0005886">
    <property type="term" value="C:plasma membrane"/>
    <property type="evidence" value="ECO:0007669"/>
    <property type="project" value="UniProtKB-SubCell"/>
</dbReference>
<evidence type="ECO:0000256" key="1">
    <source>
        <dbReference type="ARBA" id="ARBA00004651"/>
    </source>
</evidence>
<comment type="subcellular location">
    <subcellularLocation>
        <location evidence="1 7">Cell membrane</location>
        <topology evidence="1 7">Multi-pass membrane protein</topology>
    </subcellularLocation>
</comment>
<evidence type="ECO:0000256" key="2">
    <source>
        <dbReference type="ARBA" id="ARBA00010581"/>
    </source>
</evidence>
<evidence type="ECO:0000256" key="4">
    <source>
        <dbReference type="ARBA" id="ARBA00022692"/>
    </source>
</evidence>
<dbReference type="EMBL" id="CP030840">
    <property type="protein sequence ID" value="AXC15034.1"/>
    <property type="molecule type" value="Genomic_DNA"/>
</dbReference>
<evidence type="ECO:0000256" key="8">
    <source>
        <dbReference type="SAM" id="Phobius"/>
    </source>
</evidence>